<reference evidence="2 3" key="1">
    <citation type="journal article" date="2019" name="Nat. Ecol. Evol.">
        <title>Megaphylogeny resolves global patterns of mushroom evolution.</title>
        <authorList>
            <person name="Varga T."/>
            <person name="Krizsan K."/>
            <person name="Foldi C."/>
            <person name="Dima B."/>
            <person name="Sanchez-Garcia M."/>
            <person name="Sanchez-Ramirez S."/>
            <person name="Szollosi G.J."/>
            <person name="Szarkandi J.G."/>
            <person name="Papp V."/>
            <person name="Albert L."/>
            <person name="Andreopoulos W."/>
            <person name="Angelini C."/>
            <person name="Antonin V."/>
            <person name="Barry K.W."/>
            <person name="Bougher N.L."/>
            <person name="Buchanan P."/>
            <person name="Buyck B."/>
            <person name="Bense V."/>
            <person name="Catcheside P."/>
            <person name="Chovatia M."/>
            <person name="Cooper J."/>
            <person name="Damon W."/>
            <person name="Desjardin D."/>
            <person name="Finy P."/>
            <person name="Geml J."/>
            <person name="Haridas S."/>
            <person name="Hughes K."/>
            <person name="Justo A."/>
            <person name="Karasinski D."/>
            <person name="Kautmanova I."/>
            <person name="Kiss B."/>
            <person name="Kocsube S."/>
            <person name="Kotiranta H."/>
            <person name="LaButti K.M."/>
            <person name="Lechner B.E."/>
            <person name="Liimatainen K."/>
            <person name="Lipzen A."/>
            <person name="Lukacs Z."/>
            <person name="Mihaltcheva S."/>
            <person name="Morgado L.N."/>
            <person name="Niskanen T."/>
            <person name="Noordeloos M.E."/>
            <person name="Ohm R.A."/>
            <person name="Ortiz-Santana B."/>
            <person name="Ovrebo C."/>
            <person name="Racz N."/>
            <person name="Riley R."/>
            <person name="Savchenko A."/>
            <person name="Shiryaev A."/>
            <person name="Soop K."/>
            <person name="Spirin V."/>
            <person name="Szebenyi C."/>
            <person name="Tomsovsky M."/>
            <person name="Tulloss R.E."/>
            <person name="Uehling J."/>
            <person name="Grigoriev I.V."/>
            <person name="Vagvolgyi C."/>
            <person name="Papp T."/>
            <person name="Martin F.M."/>
            <person name="Miettinen O."/>
            <person name="Hibbett D.S."/>
            <person name="Nagy L.G."/>
        </authorList>
    </citation>
    <scope>NUCLEOTIDE SEQUENCE [LARGE SCALE GENOMIC DNA]</scope>
    <source>
        <strain evidence="2 3">FP101781</strain>
    </source>
</reference>
<dbReference type="Proteomes" id="UP000298030">
    <property type="component" value="Unassembled WGS sequence"/>
</dbReference>
<dbReference type="CDD" id="cd10910">
    <property type="entry name" value="PIN_limkain_b1_N_like"/>
    <property type="match status" value="1"/>
</dbReference>
<dbReference type="InterPro" id="IPR021139">
    <property type="entry name" value="NYN"/>
</dbReference>
<evidence type="ECO:0000313" key="3">
    <source>
        <dbReference type="Proteomes" id="UP000298030"/>
    </source>
</evidence>
<feature type="domain" description="NYN" evidence="1">
    <location>
        <begin position="2"/>
        <end position="86"/>
    </location>
</feature>
<organism evidence="2 3">
    <name type="scientific">Coprinellus micaceus</name>
    <name type="common">Glistening ink-cap mushroom</name>
    <name type="synonym">Coprinus micaceus</name>
    <dbReference type="NCBI Taxonomy" id="71717"/>
    <lineage>
        <taxon>Eukaryota</taxon>
        <taxon>Fungi</taxon>
        <taxon>Dikarya</taxon>
        <taxon>Basidiomycota</taxon>
        <taxon>Agaricomycotina</taxon>
        <taxon>Agaricomycetes</taxon>
        <taxon>Agaricomycetidae</taxon>
        <taxon>Agaricales</taxon>
        <taxon>Agaricineae</taxon>
        <taxon>Psathyrellaceae</taxon>
        <taxon>Coprinellus</taxon>
    </lineage>
</organism>
<dbReference type="GO" id="GO:0010468">
    <property type="term" value="P:regulation of gene expression"/>
    <property type="evidence" value="ECO:0007669"/>
    <property type="project" value="InterPro"/>
</dbReference>
<dbReference type="PANTHER" id="PTHR14379:SF3">
    <property type="entry name" value="MEIOSIS REGULATOR AND MRNA STABILITY FACTOR 1"/>
    <property type="match status" value="1"/>
</dbReference>
<protein>
    <recommendedName>
        <fullName evidence="1">NYN domain-containing protein</fullName>
    </recommendedName>
</protein>
<dbReference type="GO" id="GO:1905762">
    <property type="term" value="F:CCR4-NOT complex binding"/>
    <property type="evidence" value="ECO:0007669"/>
    <property type="project" value="TreeGrafter"/>
</dbReference>
<dbReference type="PANTHER" id="PTHR14379">
    <property type="entry name" value="LIMKAIN B LKAP"/>
    <property type="match status" value="1"/>
</dbReference>
<gene>
    <name evidence="2" type="ORF">FA13DRAFT_1654329</name>
</gene>
<comment type="caution">
    <text evidence="2">The sequence shown here is derived from an EMBL/GenBank/DDBJ whole genome shotgun (WGS) entry which is preliminary data.</text>
</comment>
<dbReference type="GO" id="GO:0004540">
    <property type="term" value="F:RNA nuclease activity"/>
    <property type="evidence" value="ECO:0007669"/>
    <property type="project" value="InterPro"/>
</dbReference>
<dbReference type="OrthoDB" id="549353at2759"/>
<dbReference type="Pfam" id="PF01936">
    <property type="entry name" value="NYN"/>
    <property type="match status" value="1"/>
</dbReference>
<feature type="non-terminal residue" evidence="2">
    <location>
        <position position="1"/>
    </location>
</feature>
<dbReference type="Gene3D" id="3.40.50.1010">
    <property type="entry name" value="5'-nuclease"/>
    <property type="match status" value="1"/>
</dbReference>
<dbReference type="GO" id="GO:0005777">
    <property type="term" value="C:peroxisome"/>
    <property type="evidence" value="ECO:0007669"/>
    <property type="project" value="InterPro"/>
</dbReference>
<dbReference type="STRING" id="71717.A0A4Y7RC20"/>
<evidence type="ECO:0000259" key="1">
    <source>
        <dbReference type="Pfam" id="PF01936"/>
    </source>
</evidence>
<keyword evidence="3" id="KW-1185">Reference proteome</keyword>
<dbReference type="InterPro" id="IPR024768">
    <property type="entry name" value="Marf1"/>
</dbReference>
<dbReference type="EMBL" id="QPFP01000588">
    <property type="protein sequence ID" value="TEB06263.1"/>
    <property type="molecule type" value="Genomic_DNA"/>
</dbReference>
<evidence type="ECO:0000313" key="2">
    <source>
        <dbReference type="EMBL" id="TEB06263.1"/>
    </source>
</evidence>
<proteinExistence type="predicted"/>
<sequence>ENVAIFWDYENCAIPANLSGYEVAEAIRCIAREFGSVTLFKAYLEVSEQVLSPRSMSLRSELQASGVSLTDCPHNGRKDVADKMMLGESEPLSREGIH</sequence>
<accession>A0A4Y7RC20</accession>
<dbReference type="AlphaFoldDB" id="A0A4Y7RC20"/>
<name>A0A4Y7RC20_COPMI</name>